<organism evidence="4 5">
    <name type="scientific">Sphingosinicella soli</name>
    <dbReference type="NCBI Taxonomy" id="333708"/>
    <lineage>
        <taxon>Bacteria</taxon>
        <taxon>Pseudomonadati</taxon>
        <taxon>Pseudomonadota</taxon>
        <taxon>Alphaproteobacteria</taxon>
        <taxon>Sphingomonadales</taxon>
        <taxon>Sphingosinicellaceae</taxon>
        <taxon>Sphingosinicella</taxon>
    </lineage>
</organism>
<feature type="domain" description="Outer membrane protein beta-barrel" evidence="3">
    <location>
        <begin position="6"/>
        <end position="171"/>
    </location>
</feature>
<gene>
    <name evidence="4" type="ORF">GGQ98_002166</name>
</gene>
<proteinExistence type="predicted"/>
<evidence type="ECO:0000313" key="5">
    <source>
        <dbReference type="Proteomes" id="UP000566324"/>
    </source>
</evidence>
<dbReference type="SUPFAM" id="SSF56925">
    <property type="entry name" value="OMPA-like"/>
    <property type="match status" value="1"/>
</dbReference>
<evidence type="ECO:0000259" key="3">
    <source>
        <dbReference type="Pfam" id="PF13505"/>
    </source>
</evidence>
<feature type="chain" id="PRO_5031043154" evidence="2">
    <location>
        <begin position="21"/>
        <end position="171"/>
    </location>
</feature>
<comment type="caution">
    <text evidence="4">The sequence shown here is derived from an EMBL/GenBank/DDBJ whole genome shotgun (WGS) entry which is preliminary data.</text>
</comment>
<sequence length="171" mass="17240">MKKLVLASLAALAVVSPASAEMFNGGYAGLGATLDNVNGSGPLEGLGASGAGLTGFVGYDLPLGAAFVGLEGNIDLNTADAAGIEAKWGWGASARVGFKINDATGLYGRVGYQRNKISGGGISAWGDGVRFGGGVETAISGNAALRAEFNHVNFEDDVINNQGVVGVLFRF</sequence>
<dbReference type="AlphaFoldDB" id="A0A7W7F6I0"/>
<evidence type="ECO:0000313" key="4">
    <source>
        <dbReference type="EMBL" id="MBB4632540.1"/>
    </source>
</evidence>
<protein>
    <submittedName>
        <fullName evidence="4">Outer membrane immunogenic protein</fullName>
    </submittedName>
</protein>
<evidence type="ECO:0000256" key="2">
    <source>
        <dbReference type="SAM" id="SignalP"/>
    </source>
</evidence>
<keyword evidence="1 2" id="KW-0732">Signal</keyword>
<reference evidence="4 5" key="1">
    <citation type="submission" date="2020-08" db="EMBL/GenBank/DDBJ databases">
        <title>Genomic Encyclopedia of Type Strains, Phase IV (KMG-IV): sequencing the most valuable type-strain genomes for metagenomic binning, comparative biology and taxonomic classification.</title>
        <authorList>
            <person name="Goeker M."/>
        </authorList>
    </citation>
    <scope>NUCLEOTIDE SEQUENCE [LARGE SCALE GENOMIC DNA]</scope>
    <source>
        <strain evidence="4 5">DSM 17328</strain>
    </source>
</reference>
<dbReference type="Gene3D" id="2.40.160.20">
    <property type="match status" value="1"/>
</dbReference>
<keyword evidence="5" id="KW-1185">Reference proteome</keyword>
<name>A0A7W7F6I0_9SPHN</name>
<evidence type="ECO:0000256" key="1">
    <source>
        <dbReference type="ARBA" id="ARBA00022729"/>
    </source>
</evidence>
<dbReference type="RefSeq" id="WP_184069318.1">
    <property type="nucleotide sequence ID" value="NZ_JACHNZ010000023.1"/>
</dbReference>
<feature type="signal peptide" evidence="2">
    <location>
        <begin position="1"/>
        <end position="20"/>
    </location>
</feature>
<dbReference type="Proteomes" id="UP000566324">
    <property type="component" value="Unassembled WGS sequence"/>
</dbReference>
<dbReference type="Pfam" id="PF13505">
    <property type="entry name" value="OMP_b-brl"/>
    <property type="match status" value="1"/>
</dbReference>
<dbReference type="EMBL" id="JACHNZ010000023">
    <property type="protein sequence ID" value="MBB4632540.1"/>
    <property type="molecule type" value="Genomic_DNA"/>
</dbReference>
<dbReference type="InterPro" id="IPR011250">
    <property type="entry name" value="OMP/PagP_B-barrel"/>
</dbReference>
<dbReference type="InterPro" id="IPR027385">
    <property type="entry name" value="Beta-barrel_OMP"/>
</dbReference>
<accession>A0A7W7F6I0</accession>